<dbReference type="AlphaFoldDB" id="A0A1P9WXZ2"/>
<dbReference type="Proteomes" id="UP000187941">
    <property type="component" value="Chromosome"/>
</dbReference>
<evidence type="ECO:0008006" key="3">
    <source>
        <dbReference type="Google" id="ProtNLM"/>
    </source>
</evidence>
<dbReference type="OrthoDB" id="964130at2"/>
<organism evidence="1 2">
    <name type="scientific">Spirosoma montaniterrae</name>
    <dbReference type="NCBI Taxonomy" id="1178516"/>
    <lineage>
        <taxon>Bacteria</taxon>
        <taxon>Pseudomonadati</taxon>
        <taxon>Bacteroidota</taxon>
        <taxon>Cytophagia</taxon>
        <taxon>Cytophagales</taxon>
        <taxon>Cytophagaceae</taxon>
        <taxon>Spirosoma</taxon>
    </lineage>
</organism>
<accession>A0A1P9WXZ2</accession>
<evidence type="ECO:0000313" key="2">
    <source>
        <dbReference type="Proteomes" id="UP000187941"/>
    </source>
</evidence>
<keyword evidence="2" id="KW-1185">Reference proteome</keyword>
<dbReference type="KEGG" id="smon:AWR27_13475"/>
<dbReference type="RefSeq" id="WP_077131664.1">
    <property type="nucleotide sequence ID" value="NZ_CP014263.1"/>
</dbReference>
<gene>
    <name evidence="1" type="ORF">AWR27_13475</name>
</gene>
<evidence type="ECO:0000313" key="1">
    <source>
        <dbReference type="EMBL" id="AQG80239.1"/>
    </source>
</evidence>
<sequence length="281" mass="31695">MSTRKQPDPVDQEYQRIESFINDLFPPVEQLIYVVPPEVQQAELDTLRLGRRAEQLYFVVDLTSMSIIAAGGLQEIGYNSDSFTFRHYLSTIPSQGMLQLITLLGKLTFMMSAASDKPLVSFLNPKFIANVPITRADGQVVLVKRTISPWQYTQEGYITAYLSEMTILKPFENEPVMPRFINIPPNVEAEFNSMMAKLFANLPAKVNLFSPKQMVLLRLYVENEDELSAKELASLAGITVHTAHTHNRNILMKAKTMFGKSLQAKTARDVAIFLKRCGMLG</sequence>
<dbReference type="EMBL" id="CP014263">
    <property type="protein sequence ID" value="AQG80239.1"/>
    <property type="molecule type" value="Genomic_DNA"/>
</dbReference>
<name>A0A1P9WXZ2_9BACT</name>
<protein>
    <recommendedName>
        <fullName evidence="3">HTH luxR-type domain-containing protein</fullName>
    </recommendedName>
</protein>
<proteinExistence type="predicted"/>
<reference evidence="1 2" key="1">
    <citation type="submission" date="2016-01" db="EMBL/GenBank/DDBJ databases">
        <authorList>
            <person name="Oliw E.H."/>
        </authorList>
    </citation>
    <scope>NUCLEOTIDE SEQUENCE [LARGE SCALE GENOMIC DNA]</scope>
    <source>
        <strain evidence="1 2">DY10</strain>
    </source>
</reference>